<accession>A0AC35TY18</accession>
<name>A0AC35TY18_9BILA</name>
<sequence length="469" mass="51864">MALRFIANSKQFLGVRNASAFAQNSTEVLASGPQTESTSLKNGLKVAVHNNERPTTTVGVWIDSGSRYEDEHNNGVAHLTEHLLYKGTNKRTQGKLEAELGKIGARLSSVTTREHTAYFAQGPTDKVDQVVEILADVLRNSKFEESAIEKEKLVLINKLGEAESNYEEVVFDNLHAAAFQGTPLAKSVLGKTGSIEGLTRKDILNFLDDHYKPARMVISAVGGASTDKILGLSEKHFGDLTNDYKREIPTIAGTRFTGSEFIYRDDAYPYMYGAFAVEGVGAGHKDALPLAIASACVGQWDKTHGTSQNAPSTLLQKMSTQHDLHLYQSFNINYRDTGLFGFYFVHAGHNLDDITNATRLVQREWKRLATSATDDDFTRVKQAFKTQLYSSYGSSLGLAEKNAKDLLNTGEIEQLGDLAKKIDSLDAATIRDAVSRNIYDRDFAAAGVGKTEAWPDYQHIRYGMSWWRM</sequence>
<dbReference type="Proteomes" id="UP000095286">
    <property type="component" value="Unplaced"/>
</dbReference>
<dbReference type="WBParaSite" id="RSKR_0000552800.1">
    <property type="protein sequence ID" value="RSKR_0000552800.1"/>
    <property type="gene ID" value="RSKR_0000552800"/>
</dbReference>
<reference evidence="2" key="1">
    <citation type="submission" date="2016-11" db="UniProtKB">
        <authorList>
            <consortium name="WormBaseParasite"/>
        </authorList>
    </citation>
    <scope>IDENTIFICATION</scope>
    <source>
        <strain evidence="2">KR3021</strain>
    </source>
</reference>
<evidence type="ECO:0000313" key="1">
    <source>
        <dbReference type="Proteomes" id="UP000095286"/>
    </source>
</evidence>
<evidence type="ECO:0000313" key="2">
    <source>
        <dbReference type="WBParaSite" id="RSKR_0000552800.1"/>
    </source>
</evidence>
<proteinExistence type="predicted"/>
<organism evidence="1 2">
    <name type="scientific">Rhabditophanes sp. KR3021</name>
    <dbReference type="NCBI Taxonomy" id="114890"/>
    <lineage>
        <taxon>Eukaryota</taxon>
        <taxon>Metazoa</taxon>
        <taxon>Ecdysozoa</taxon>
        <taxon>Nematoda</taxon>
        <taxon>Chromadorea</taxon>
        <taxon>Rhabditida</taxon>
        <taxon>Tylenchina</taxon>
        <taxon>Panagrolaimomorpha</taxon>
        <taxon>Strongyloidoidea</taxon>
        <taxon>Alloionematidae</taxon>
        <taxon>Rhabditophanes</taxon>
    </lineage>
</organism>
<protein>
    <submittedName>
        <fullName evidence="2">Mitochondrial processing peptidase beta subunit</fullName>
    </submittedName>
</protein>